<dbReference type="EMBL" id="QUBR01000003">
    <property type="protein sequence ID" value="REK68851.1"/>
    <property type="molecule type" value="Genomic_DNA"/>
</dbReference>
<sequence length="151" mass="16769">MPPNYRGVSEPFTLTSNQHATMLDVAAWFLPDGSTFPPVDAVDSDGSILELVLQELRPWRRTIQSCLDSAAEHDMGSYLQVLQQDDLEAYEALRTLVLGRYLTAPEVWAALGYTGRRPSPIGVGEAERWLSPDLLQPVLDRGKIYRPTPSG</sequence>
<evidence type="ECO:0000313" key="2">
    <source>
        <dbReference type="Proteomes" id="UP000265581"/>
    </source>
</evidence>
<evidence type="ECO:0008006" key="3">
    <source>
        <dbReference type="Google" id="ProtNLM"/>
    </source>
</evidence>
<accession>A0A371NZ21</accession>
<organism evidence="1 2">
    <name type="scientific">Aeromicrobium endophyticum</name>
    <dbReference type="NCBI Taxonomy" id="2292704"/>
    <lineage>
        <taxon>Bacteria</taxon>
        <taxon>Bacillati</taxon>
        <taxon>Actinomycetota</taxon>
        <taxon>Actinomycetes</taxon>
        <taxon>Propionibacteriales</taxon>
        <taxon>Nocardioidaceae</taxon>
        <taxon>Aeromicrobium</taxon>
    </lineage>
</organism>
<comment type="caution">
    <text evidence="1">The sequence shown here is derived from an EMBL/GenBank/DDBJ whole genome shotgun (WGS) entry which is preliminary data.</text>
</comment>
<reference evidence="1 2" key="1">
    <citation type="submission" date="2018-08" db="EMBL/GenBank/DDBJ databases">
        <title>Aeromicrobium sp. M2KJ-4, whole genome shotgun sequence.</title>
        <authorList>
            <person name="Tuo L."/>
        </authorList>
    </citation>
    <scope>NUCLEOTIDE SEQUENCE [LARGE SCALE GENOMIC DNA]</scope>
    <source>
        <strain evidence="1 2">M2KJ-4</strain>
    </source>
</reference>
<gene>
    <name evidence="1" type="ORF">DX116_18470</name>
</gene>
<name>A0A371NZ21_9ACTN</name>
<keyword evidence="2" id="KW-1185">Reference proteome</keyword>
<evidence type="ECO:0000313" key="1">
    <source>
        <dbReference type="EMBL" id="REK68851.1"/>
    </source>
</evidence>
<dbReference type="AlphaFoldDB" id="A0A371NZ21"/>
<dbReference type="Proteomes" id="UP000265581">
    <property type="component" value="Unassembled WGS sequence"/>
</dbReference>
<protein>
    <recommendedName>
        <fullName evidence="3">Gluconate 2-dehydrogenase subunit 3 family protein</fullName>
    </recommendedName>
</protein>
<proteinExistence type="predicted"/>